<dbReference type="GO" id="GO:0007168">
    <property type="term" value="P:receptor guanylyl cyclase signaling pathway"/>
    <property type="evidence" value="ECO:0007669"/>
    <property type="project" value="TreeGrafter"/>
</dbReference>
<dbReference type="SMART" id="SM00044">
    <property type="entry name" value="CYCc"/>
    <property type="match status" value="1"/>
</dbReference>
<evidence type="ECO:0000256" key="13">
    <source>
        <dbReference type="RuleBase" id="RU000405"/>
    </source>
</evidence>
<evidence type="ECO:0000256" key="2">
    <source>
        <dbReference type="ARBA" id="ARBA00012202"/>
    </source>
</evidence>
<evidence type="ECO:0000256" key="6">
    <source>
        <dbReference type="ARBA" id="ARBA00022989"/>
    </source>
</evidence>
<evidence type="ECO:0000256" key="5">
    <source>
        <dbReference type="ARBA" id="ARBA00022741"/>
    </source>
</evidence>
<dbReference type="PANTHER" id="PTHR11920">
    <property type="entry name" value="GUANYLYL CYCLASE"/>
    <property type="match status" value="1"/>
</dbReference>
<evidence type="ECO:0000256" key="9">
    <source>
        <dbReference type="ARBA" id="ARBA00023170"/>
    </source>
</evidence>
<evidence type="ECO:0000256" key="1">
    <source>
        <dbReference type="ARBA" id="ARBA00004479"/>
    </source>
</evidence>
<dbReference type="GO" id="GO:0005525">
    <property type="term" value="F:GTP binding"/>
    <property type="evidence" value="ECO:0007669"/>
    <property type="project" value="UniProtKB-KW"/>
</dbReference>
<feature type="domain" description="Guanylate cyclase" evidence="17">
    <location>
        <begin position="626"/>
        <end position="756"/>
    </location>
</feature>
<dbReference type="EC" id="4.6.1.2" evidence="2 14"/>
<dbReference type="GO" id="GO:0005524">
    <property type="term" value="F:ATP binding"/>
    <property type="evidence" value="ECO:0007669"/>
    <property type="project" value="InterPro"/>
</dbReference>
<dbReference type="PROSITE" id="PS50011">
    <property type="entry name" value="PROTEIN_KINASE_DOM"/>
    <property type="match status" value="1"/>
</dbReference>
<dbReference type="PRINTS" id="PR00255">
    <property type="entry name" value="NATPEPTIDER"/>
</dbReference>
<evidence type="ECO:0000256" key="7">
    <source>
        <dbReference type="ARBA" id="ARBA00023134"/>
    </source>
</evidence>
<dbReference type="InterPro" id="IPR001054">
    <property type="entry name" value="A/G_cyclase"/>
</dbReference>
<dbReference type="GO" id="GO:0005886">
    <property type="term" value="C:plasma membrane"/>
    <property type="evidence" value="ECO:0007669"/>
    <property type="project" value="TreeGrafter"/>
</dbReference>
<dbReference type="PANTHER" id="PTHR11920:SF502">
    <property type="entry name" value="GUANYLATE CYCLASE"/>
    <property type="match status" value="1"/>
</dbReference>
<dbReference type="FunFam" id="1.10.510.10:FF:001538">
    <property type="entry name" value="Guanylate cyclase"/>
    <property type="match status" value="1"/>
</dbReference>
<keyword evidence="8 15" id="KW-0472">Membrane</keyword>
<dbReference type="GO" id="GO:0004383">
    <property type="term" value="F:guanylate cyclase activity"/>
    <property type="evidence" value="ECO:0007669"/>
    <property type="project" value="UniProtKB-EC"/>
</dbReference>
<organism evidence="18">
    <name type="scientific">Placozoa sp. H4</name>
    <dbReference type="NCBI Taxonomy" id="1034858"/>
    <lineage>
        <taxon>Eukaryota</taxon>
        <taxon>Metazoa</taxon>
        <taxon>Placozoa</taxon>
    </lineage>
</organism>
<keyword evidence="11 13" id="KW-0456">Lyase</keyword>
<evidence type="ECO:0000256" key="11">
    <source>
        <dbReference type="ARBA" id="ARBA00023239"/>
    </source>
</evidence>
<comment type="similarity">
    <text evidence="13">Belongs to the adenylyl cyclase class-4/guanylyl cyclase family.</text>
</comment>
<reference evidence="18" key="1">
    <citation type="journal article" date="2020" name="Sci. Rep.">
        <title>The diversification and lineage-specific expansion of nitric oxide signaling in Placozoa: insights in the evolution of gaseous transmission.</title>
        <authorList>
            <person name="Moroz L.L."/>
            <person name="Romanova D.Y."/>
            <person name="Nikitin M.A."/>
            <person name="Sohn D."/>
            <person name="Kohn A.B."/>
            <person name="Neveu E."/>
            <person name="Varoqueaux F."/>
            <person name="Fasshauer D."/>
        </authorList>
    </citation>
    <scope>NUCLEOTIDE SEQUENCE</scope>
</reference>
<dbReference type="Pfam" id="PF07714">
    <property type="entry name" value="PK_Tyr_Ser-Thr"/>
    <property type="match status" value="1"/>
</dbReference>
<feature type="domain" description="Protein kinase" evidence="16">
    <location>
        <begin position="269"/>
        <end position="556"/>
    </location>
</feature>
<dbReference type="CDD" id="cd07302">
    <property type="entry name" value="CHD"/>
    <property type="match status" value="1"/>
</dbReference>
<evidence type="ECO:0000259" key="17">
    <source>
        <dbReference type="PROSITE" id="PS50125"/>
    </source>
</evidence>
<name>A0A7G7LKB6_9METZ</name>
<evidence type="ECO:0000256" key="8">
    <source>
        <dbReference type="ARBA" id="ARBA00023136"/>
    </source>
</evidence>
<dbReference type="Gene3D" id="3.40.50.2300">
    <property type="match status" value="1"/>
</dbReference>
<evidence type="ECO:0000256" key="4">
    <source>
        <dbReference type="ARBA" id="ARBA00022729"/>
    </source>
</evidence>
<dbReference type="CDD" id="cd06352">
    <property type="entry name" value="PBP1_NPR_GC-like"/>
    <property type="match status" value="1"/>
</dbReference>
<evidence type="ECO:0000259" key="16">
    <source>
        <dbReference type="PROSITE" id="PS50011"/>
    </source>
</evidence>
<evidence type="ECO:0000256" key="15">
    <source>
        <dbReference type="SAM" id="Phobius"/>
    </source>
</evidence>
<keyword evidence="6 15" id="KW-1133">Transmembrane helix</keyword>
<keyword evidence="9" id="KW-0675">Receptor</keyword>
<dbReference type="Gene3D" id="3.30.70.1230">
    <property type="entry name" value="Nucleotide cyclase"/>
    <property type="match status" value="1"/>
</dbReference>
<dbReference type="SUPFAM" id="SSF53822">
    <property type="entry name" value="Periplasmic binding protein-like I"/>
    <property type="match status" value="1"/>
</dbReference>
<dbReference type="GO" id="GO:0035556">
    <property type="term" value="P:intracellular signal transduction"/>
    <property type="evidence" value="ECO:0007669"/>
    <property type="project" value="InterPro"/>
</dbReference>
<dbReference type="Pfam" id="PF01094">
    <property type="entry name" value="ANF_receptor"/>
    <property type="match status" value="1"/>
</dbReference>
<keyword evidence="5" id="KW-0547">Nucleotide-binding</keyword>
<keyword evidence="7" id="KW-0342">GTP-binding</keyword>
<dbReference type="InterPro" id="IPR018297">
    <property type="entry name" value="A/G_cyclase_CS"/>
</dbReference>
<evidence type="ECO:0000256" key="3">
    <source>
        <dbReference type="ARBA" id="ARBA00022692"/>
    </source>
</evidence>
<dbReference type="Gene3D" id="1.10.510.10">
    <property type="entry name" value="Transferase(Phosphotransferase) domain 1"/>
    <property type="match status" value="1"/>
</dbReference>
<dbReference type="InterPro" id="IPR001245">
    <property type="entry name" value="Ser-Thr/Tyr_kinase_cat_dom"/>
</dbReference>
<dbReference type="Pfam" id="PF00211">
    <property type="entry name" value="Guanylate_cyc"/>
    <property type="match status" value="1"/>
</dbReference>
<feature type="transmembrane region" description="Helical" evidence="15">
    <location>
        <begin position="224"/>
        <end position="244"/>
    </location>
</feature>
<sequence length="829" mass="93985">MLRAQKLGMTNGEFVFISFEINISYDYIFRTTTWKNGTADSASNQLALEAFRSLLIFGVVVDFGADYEQFTDEVRRRMSDPPFNIPQNETLATGVYVSLLYDAVMLYAHGLDGAIKHGNSLYDGQTIAKFMLNATFQGKSGFMALNQNGDRRMNYGIFDLKNVSTSPNFAMVLKYNSYSDEMIIDSRFQGRIEWAYQNYTTPLDEPFCGFDNSKCQRSDQTASIIGSAFGAALALCIVIGFFWYRRMQYLARLAGMPWKINPADLVFSRTVASCHFGGSLGSVGRQSQNSNTSNALQLFTRVAKYKSNTVAVKLVERTRKLELTRDIMKEFQTLYDMHHNNITTFIGAVVEDIKAQVVTQYCPRGSLQDVLENNDIELDMNFKVSFATDIVQGMIYLHSSDIKSHGNLKSSNCLVDSRWVVKITDFGIPSLRKINRVSHDDGEHANYSRMLWTAPELLRMNDPPPNGTPAGDIYSFAIIMQEIIERGPPYCNCRLTPKEIICNIMERRDGIIFRPTIPDNSCPPEIKDIIVQCWSESVQFRPSFSAVRKLIKKSSFGKETDIMENMVNLLERYANNLEDIVEERTQQLIDEKKRTDELLYRMLPKSVAEQLKTGQLVQAEAFDEVTVYFSDIVGFTNISASSTPMQVVVLLNDLYSLFDEIIKNYDVYKVETIGDAYMVVSGLPIRNGSRHVKEIANMAIDLLECVKRFKIRHMPNHKLKLRIGINSGPVVAGVVGKSMPRYCLFGDTVNTASRMESYGEALKIHISESTCKLLERDEDYEIMLRGEVEIKGKGVLNTYWLLGNRSSNLIETIEDDNFRFSPDNHNNAV</sequence>
<keyword evidence="3 15" id="KW-0812">Transmembrane</keyword>
<dbReference type="SUPFAM" id="SSF55073">
    <property type="entry name" value="Nucleotide cyclase"/>
    <property type="match status" value="1"/>
</dbReference>
<dbReference type="PROSITE" id="PS00452">
    <property type="entry name" value="GUANYLATE_CYCLASE_1"/>
    <property type="match status" value="1"/>
</dbReference>
<dbReference type="InterPro" id="IPR001828">
    <property type="entry name" value="ANF_lig-bd_rcpt"/>
</dbReference>
<dbReference type="EMBL" id="MT678088">
    <property type="protein sequence ID" value="QNG40933.1"/>
    <property type="molecule type" value="mRNA"/>
</dbReference>
<protein>
    <recommendedName>
        <fullName evidence="2 14">Guanylate cyclase</fullName>
        <ecNumber evidence="2 14">4.6.1.2</ecNumber>
    </recommendedName>
</protein>
<dbReference type="SUPFAM" id="SSF56112">
    <property type="entry name" value="Protein kinase-like (PK-like)"/>
    <property type="match status" value="1"/>
</dbReference>
<dbReference type="GO" id="GO:0004672">
    <property type="term" value="F:protein kinase activity"/>
    <property type="evidence" value="ECO:0007669"/>
    <property type="project" value="InterPro"/>
</dbReference>
<dbReference type="GO" id="GO:0004016">
    <property type="term" value="F:adenylate cyclase activity"/>
    <property type="evidence" value="ECO:0007669"/>
    <property type="project" value="TreeGrafter"/>
</dbReference>
<evidence type="ECO:0000313" key="18">
    <source>
        <dbReference type="EMBL" id="QNG40933.1"/>
    </source>
</evidence>
<evidence type="ECO:0000256" key="14">
    <source>
        <dbReference type="RuleBase" id="RU003431"/>
    </source>
</evidence>
<keyword evidence="10" id="KW-0325">Glycoprotein</keyword>
<comment type="catalytic activity">
    <reaction evidence="14">
        <text>GTP = 3',5'-cyclic GMP + diphosphate</text>
        <dbReference type="Rhea" id="RHEA:13665"/>
        <dbReference type="ChEBI" id="CHEBI:33019"/>
        <dbReference type="ChEBI" id="CHEBI:37565"/>
        <dbReference type="ChEBI" id="CHEBI:57746"/>
        <dbReference type="EC" id="4.6.1.2"/>
    </reaction>
</comment>
<dbReference type="GO" id="GO:0001653">
    <property type="term" value="F:peptide receptor activity"/>
    <property type="evidence" value="ECO:0007669"/>
    <property type="project" value="TreeGrafter"/>
</dbReference>
<dbReference type="FunFam" id="3.30.70.1230:FF:000019">
    <property type="entry name" value="Guanylate cyclase"/>
    <property type="match status" value="1"/>
</dbReference>
<dbReference type="InterPro" id="IPR001170">
    <property type="entry name" value="ANPR/GUC"/>
</dbReference>
<dbReference type="InterPro" id="IPR000719">
    <property type="entry name" value="Prot_kinase_dom"/>
</dbReference>
<keyword evidence="4" id="KW-0732">Signal</keyword>
<dbReference type="Pfam" id="PF07701">
    <property type="entry name" value="HNOBA"/>
    <property type="match status" value="1"/>
</dbReference>
<keyword evidence="12 14" id="KW-0141">cGMP biosynthesis</keyword>
<accession>A0A7G7LKB6</accession>
<dbReference type="InterPro" id="IPR011645">
    <property type="entry name" value="HNOB_dom_associated"/>
</dbReference>
<dbReference type="PROSITE" id="PS50125">
    <property type="entry name" value="GUANYLATE_CYCLASE_2"/>
    <property type="match status" value="1"/>
</dbReference>
<dbReference type="InterPro" id="IPR029787">
    <property type="entry name" value="Nucleotide_cyclase"/>
</dbReference>
<evidence type="ECO:0000256" key="12">
    <source>
        <dbReference type="ARBA" id="ARBA00023293"/>
    </source>
</evidence>
<evidence type="ECO:0000256" key="10">
    <source>
        <dbReference type="ARBA" id="ARBA00023180"/>
    </source>
</evidence>
<comment type="subcellular location">
    <subcellularLocation>
        <location evidence="1">Membrane</location>
        <topology evidence="1">Single-pass type I membrane protein</topology>
    </subcellularLocation>
</comment>
<dbReference type="InterPro" id="IPR011009">
    <property type="entry name" value="Kinase-like_dom_sf"/>
</dbReference>
<dbReference type="AlphaFoldDB" id="A0A7G7LKB6"/>
<dbReference type="InterPro" id="IPR028082">
    <property type="entry name" value="Peripla_BP_I"/>
</dbReference>
<proteinExistence type="evidence at transcript level"/>
<dbReference type="InterPro" id="IPR050401">
    <property type="entry name" value="Cyclic_nucleotide_synthase"/>
</dbReference>